<keyword evidence="5" id="KW-0812">Transmembrane</keyword>
<evidence type="ECO:0000256" key="1">
    <source>
        <dbReference type="ARBA" id="ARBA00004251"/>
    </source>
</evidence>
<evidence type="ECO:0000256" key="9">
    <source>
        <dbReference type="ARBA" id="ARBA00023136"/>
    </source>
</evidence>
<sequence>MFRGSIPQCIGNVSRELIVLDICMNKLEGTIPTNISSNWLTTLNLHGNHLRGNIPSSLATCVNLKVLDLGNNNLNAPFPSWLGFLPDLTVLSLRSNKFHGKIRLSTTSSFPKLKMIDLSHNQFIGTLHQCSSKVSRLETSGHGLWCWSGGALMFLTEKPKWLTIMVEEEGYRIEMKIKRNKKKKALKRTGRKN</sequence>
<keyword evidence="9" id="KW-0472">Membrane</keyword>
<evidence type="ECO:0000256" key="4">
    <source>
        <dbReference type="ARBA" id="ARBA00022614"/>
    </source>
</evidence>
<accession>A0AAV3Q1D7</accession>
<dbReference type="Proteomes" id="UP001454036">
    <property type="component" value="Unassembled WGS sequence"/>
</dbReference>
<keyword evidence="13" id="KW-1185">Reference proteome</keyword>
<dbReference type="InterPro" id="IPR001611">
    <property type="entry name" value="Leu-rich_rpt"/>
</dbReference>
<keyword evidence="7" id="KW-0677">Repeat</keyword>
<dbReference type="GO" id="GO:0005886">
    <property type="term" value="C:plasma membrane"/>
    <property type="evidence" value="ECO:0007669"/>
    <property type="project" value="UniProtKB-SubCell"/>
</dbReference>
<evidence type="ECO:0000256" key="7">
    <source>
        <dbReference type="ARBA" id="ARBA00022737"/>
    </source>
</evidence>
<dbReference type="PANTHER" id="PTHR27004">
    <property type="entry name" value="RECEPTOR-LIKE PROTEIN 12 ISOFORM X1"/>
    <property type="match status" value="1"/>
</dbReference>
<keyword evidence="4" id="KW-0433">Leucine-rich repeat</keyword>
<dbReference type="SUPFAM" id="SSF52058">
    <property type="entry name" value="L domain-like"/>
    <property type="match status" value="1"/>
</dbReference>
<comment type="similarity">
    <text evidence="2">Belongs to the RLP family.</text>
</comment>
<evidence type="ECO:0000256" key="10">
    <source>
        <dbReference type="ARBA" id="ARBA00023170"/>
    </source>
</evidence>
<dbReference type="FunFam" id="3.80.10.10:FF:000041">
    <property type="entry name" value="LRR receptor-like serine/threonine-protein kinase ERECTA"/>
    <property type="match status" value="1"/>
</dbReference>
<evidence type="ECO:0000256" key="3">
    <source>
        <dbReference type="ARBA" id="ARBA00022475"/>
    </source>
</evidence>
<reference evidence="12 13" key="1">
    <citation type="submission" date="2024-01" db="EMBL/GenBank/DDBJ databases">
        <title>The complete chloroplast genome sequence of Lithospermum erythrorhizon: insights into the phylogenetic relationship among Boraginaceae species and the maternal lineages of purple gromwells.</title>
        <authorList>
            <person name="Okada T."/>
            <person name="Watanabe K."/>
        </authorList>
    </citation>
    <scope>NUCLEOTIDE SEQUENCE [LARGE SCALE GENOMIC DNA]</scope>
</reference>
<comment type="subcellular location">
    <subcellularLocation>
        <location evidence="1">Cell membrane</location>
        <topology evidence="1">Single-pass type I membrane protein</topology>
    </subcellularLocation>
</comment>
<keyword evidence="3" id="KW-1003">Cell membrane</keyword>
<evidence type="ECO:0000256" key="2">
    <source>
        <dbReference type="ARBA" id="ARBA00009592"/>
    </source>
</evidence>
<evidence type="ECO:0000256" key="5">
    <source>
        <dbReference type="ARBA" id="ARBA00022692"/>
    </source>
</evidence>
<dbReference type="Gene3D" id="3.80.10.10">
    <property type="entry name" value="Ribonuclease Inhibitor"/>
    <property type="match status" value="1"/>
</dbReference>
<evidence type="ECO:0000313" key="12">
    <source>
        <dbReference type="EMBL" id="GAA0157320.1"/>
    </source>
</evidence>
<keyword evidence="6" id="KW-0732">Signal</keyword>
<dbReference type="Pfam" id="PF00560">
    <property type="entry name" value="LRR_1"/>
    <property type="match status" value="2"/>
</dbReference>
<evidence type="ECO:0000313" key="13">
    <source>
        <dbReference type="Proteomes" id="UP001454036"/>
    </source>
</evidence>
<dbReference type="EMBL" id="BAABME010003080">
    <property type="protein sequence ID" value="GAA0157320.1"/>
    <property type="molecule type" value="Genomic_DNA"/>
</dbReference>
<keyword evidence="8" id="KW-1133">Transmembrane helix</keyword>
<evidence type="ECO:0000256" key="8">
    <source>
        <dbReference type="ARBA" id="ARBA00022989"/>
    </source>
</evidence>
<dbReference type="InterPro" id="IPR032675">
    <property type="entry name" value="LRR_dom_sf"/>
</dbReference>
<organism evidence="12 13">
    <name type="scientific">Lithospermum erythrorhizon</name>
    <name type="common">Purple gromwell</name>
    <name type="synonym">Lithospermum officinale var. erythrorhizon</name>
    <dbReference type="NCBI Taxonomy" id="34254"/>
    <lineage>
        <taxon>Eukaryota</taxon>
        <taxon>Viridiplantae</taxon>
        <taxon>Streptophyta</taxon>
        <taxon>Embryophyta</taxon>
        <taxon>Tracheophyta</taxon>
        <taxon>Spermatophyta</taxon>
        <taxon>Magnoliopsida</taxon>
        <taxon>eudicotyledons</taxon>
        <taxon>Gunneridae</taxon>
        <taxon>Pentapetalae</taxon>
        <taxon>asterids</taxon>
        <taxon>lamiids</taxon>
        <taxon>Boraginales</taxon>
        <taxon>Boraginaceae</taxon>
        <taxon>Boraginoideae</taxon>
        <taxon>Lithospermeae</taxon>
        <taxon>Lithospermum</taxon>
    </lineage>
</organism>
<evidence type="ECO:0000256" key="11">
    <source>
        <dbReference type="ARBA" id="ARBA00023180"/>
    </source>
</evidence>
<name>A0AAV3Q1D7_LITER</name>
<protein>
    <submittedName>
        <fullName evidence="12">Uncharacterized protein</fullName>
    </submittedName>
</protein>
<dbReference type="PANTHER" id="PTHR27004:SF428">
    <property type="entry name" value="OS01G0160600 PROTEIN"/>
    <property type="match status" value="1"/>
</dbReference>
<gene>
    <name evidence="12" type="ORF">LIER_14615</name>
</gene>
<proteinExistence type="inferred from homology"/>
<keyword evidence="10" id="KW-0675">Receptor</keyword>
<keyword evidence="11" id="KW-0325">Glycoprotein</keyword>
<evidence type="ECO:0000256" key="6">
    <source>
        <dbReference type="ARBA" id="ARBA00022729"/>
    </source>
</evidence>
<dbReference type="AlphaFoldDB" id="A0AAV3Q1D7"/>
<comment type="caution">
    <text evidence="12">The sequence shown here is derived from an EMBL/GenBank/DDBJ whole genome shotgun (WGS) entry which is preliminary data.</text>
</comment>
<dbReference type="Pfam" id="PF13855">
    <property type="entry name" value="LRR_8"/>
    <property type="match status" value="1"/>
</dbReference>